<name>A0A9D9EG80_9BACT</name>
<dbReference type="InterPro" id="IPR000424">
    <property type="entry name" value="Primosome_PriB/ssb"/>
</dbReference>
<dbReference type="PANTHER" id="PTHR10302:SF0">
    <property type="entry name" value="SINGLE-STRANDED DNA-BINDING PROTEIN, MITOCHONDRIAL"/>
    <property type="match status" value="1"/>
</dbReference>
<dbReference type="PIRSF" id="PIRSF002070">
    <property type="entry name" value="SSB"/>
    <property type="match status" value="1"/>
</dbReference>
<dbReference type="PROSITE" id="PS50935">
    <property type="entry name" value="SSB"/>
    <property type="match status" value="1"/>
</dbReference>
<evidence type="ECO:0000313" key="4">
    <source>
        <dbReference type="EMBL" id="MBO8447372.1"/>
    </source>
</evidence>
<accession>A0A9D9EG80</accession>
<dbReference type="CDD" id="cd04496">
    <property type="entry name" value="SSB_OBF"/>
    <property type="match status" value="1"/>
</dbReference>
<dbReference type="Proteomes" id="UP000823637">
    <property type="component" value="Unassembled WGS sequence"/>
</dbReference>
<dbReference type="AlphaFoldDB" id="A0A9D9EG80"/>
<dbReference type="GO" id="GO:0009295">
    <property type="term" value="C:nucleoid"/>
    <property type="evidence" value="ECO:0007669"/>
    <property type="project" value="TreeGrafter"/>
</dbReference>
<feature type="non-terminal residue" evidence="4">
    <location>
        <position position="125"/>
    </location>
</feature>
<comment type="caution">
    <text evidence="4">The sequence shown here is derived from an EMBL/GenBank/DDBJ whole genome shotgun (WGS) entry which is preliminary data.</text>
</comment>
<reference evidence="4" key="1">
    <citation type="submission" date="2020-10" db="EMBL/GenBank/DDBJ databases">
        <authorList>
            <person name="Gilroy R."/>
        </authorList>
    </citation>
    <scope>NUCLEOTIDE SEQUENCE</scope>
    <source>
        <strain evidence="4">D3-1215</strain>
    </source>
</reference>
<sequence length="125" mass="14422">MSVNKVILIGNAGRDPEVRYLDNNRPVANFTLATTERGYTTQNGINVPERTEWHRIVVFGGLAKVVENYVRKGTQVYLEGKIQYRTWTDKEQKERQTTEIVVDELQLLGRKGDNNRDGQEQQNRS</sequence>
<protein>
    <recommendedName>
        <fullName evidence="3">Single-stranded DNA-binding protein</fullName>
    </recommendedName>
</protein>
<evidence type="ECO:0000256" key="1">
    <source>
        <dbReference type="ARBA" id="ARBA00023125"/>
    </source>
</evidence>
<dbReference type="GO" id="GO:0006260">
    <property type="term" value="P:DNA replication"/>
    <property type="evidence" value="ECO:0007669"/>
    <property type="project" value="InterPro"/>
</dbReference>
<dbReference type="SUPFAM" id="SSF50249">
    <property type="entry name" value="Nucleic acid-binding proteins"/>
    <property type="match status" value="1"/>
</dbReference>
<dbReference type="InterPro" id="IPR011344">
    <property type="entry name" value="ssDNA-bd"/>
</dbReference>
<reference evidence="4" key="2">
    <citation type="journal article" date="2021" name="PeerJ">
        <title>Extensive microbial diversity within the chicken gut microbiome revealed by metagenomics and culture.</title>
        <authorList>
            <person name="Gilroy R."/>
            <person name="Ravi A."/>
            <person name="Getino M."/>
            <person name="Pursley I."/>
            <person name="Horton D.L."/>
            <person name="Alikhan N.F."/>
            <person name="Baker D."/>
            <person name="Gharbi K."/>
            <person name="Hall N."/>
            <person name="Watson M."/>
            <person name="Adriaenssens E.M."/>
            <person name="Foster-Nyarko E."/>
            <person name="Jarju S."/>
            <person name="Secka A."/>
            <person name="Antonio M."/>
            <person name="Oren A."/>
            <person name="Chaudhuri R.R."/>
            <person name="La Ragione R."/>
            <person name="Hildebrand F."/>
            <person name="Pallen M.J."/>
        </authorList>
    </citation>
    <scope>NUCLEOTIDE SEQUENCE</scope>
    <source>
        <strain evidence="4">D3-1215</strain>
    </source>
</reference>
<evidence type="ECO:0000313" key="5">
    <source>
        <dbReference type="Proteomes" id="UP000823637"/>
    </source>
</evidence>
<evidence type="ECO:0000256" key="3">
    <source>
        <dbReference type="RuleBase" id="RU000524"/>
    </source>
</evidence>
<dbReference type="NCBIfam" id="TIGR00621">
    <property type="entry name" value="ssb"/>
    <property type="match status" value="1"/>
</dbReference>
<dbReference type="EMBL" id="JADIMR010000095">
    <property type="protein sequence ID" value="MBO8447372.1"/>
    <property type="molecule type" value="Genomic_DNA"/>
</dbReference>
<dbReference type="HAMAP" id="MF_00984">
    <property type="entry name" value="SSB"/>
    <property type="match status" value="1"/>
</dbReference>
<dbReference type="InterPro" id="IPR012340">
    <property type="entry name" value="NA-bd_OB-fold"/>
</dbReference>
<gene>
    <name evidence="4" type="primary">ssb</name>
    <name evidence="4" type="ORF">IAC32_06475</name>
</gene>
<keyword evidence="1 2" id="KW-0238">DNA-binding</keyword>
<organism evidence="4 5">
    <name type="scientific">Candidatus Enterocola intestinipullorum</name>
    <dbReference type="NCBI Taxonomy" id="2840783"/>
    <lineage>
        <taxon>Bacteria</taxon>
        <taxon>Pseudomonadati</taxon>
        <taxon>Bacteroidota</taxon>
        <taxon>Bacteroidia</taxon>
        <taxon>Bacteroidales</taxon>
        <taxon>Candidatus Enterocola</taxon>
    </lineage>
</organism>
<dbReference type="PANTHER" id="PTHR10302">
    <property type="entry name" value="SINGLE-STRANDED DNA-BINDING PROTEIN"/>
    <property type="match status" value="1"/>
</dbReference>
<dbReference type="Gene3D" id="2.40.50.140">
    <property type="entry name" value="Nucleic acid-binding proteins"/>
    <property type="match status" value="1"/>
</dbReference>
<proteinExistence type="inferred from homology"/>
<dbReference type="GO" id="GO:0003697">
    <property type="term" value="F:single-stranded DNA binding"/>
    <property type="evidence" value="ECO:0007669"/>
    <property type="project" value="InterPro"/>
</dbReference>
<evidence type="ECO:0000256" key="2">
    <source>
        <dbReference type="PROSITE-ProRule" id="PRU00252"/>
    </source>
</evidence>
<dbReference type="Pfam" id="PF00436">
    <property type="entry name" value="SSB"/>
    <property type="match status" value="1"/>
</dbReference>